<feature type="transmembrane region" description="Helical" evidence="1">
    <location>
        <begin position="44"/>
        <end position="64"/>
    </location>
</feature>
<keyword evidence="1" id="KW-1133">Transmembrane helix</keyword>
<protein>
    <recommendedName>
        <fullName evidence="4">DUF4381 domain-containing protein</fullName>
    </recommendedName>
</protein>
<proteinExistence type="predicted"/>
<sequence>MTTPAVAPTLPAAAPGAAAAADPLASLRDIHLPGPVPFWPPAPGWWMLAGLIVLVALVAVALEWRRRRTLGYRALQELAAIEKDRGRYADSRAVAEAAAVLVRRIVLTRGDATRAAAMSGENWLAFLGSGKAGLPSEIGRHLAAAPYAPPSADLGIDRDSLIAAVRRWIRGNA</sequence>
<accession>A0A1M7ZS54</accession>
<dbReference type="RefSeq" id="WP_073632334.1">
    <property type="nucleotide sequence ID" value="NZ_FRXO01000014.1"/>
</dbReference>
<organism evidence="2 3">
    <name type="scientific">Pseudoxanthobacter soli DSM 19599</name>
    <dbReference type="NCBI Taxonomy" id="1123029"/>
    <lineage>
        <taxon>Bacteria</taxon>
        <taxon>Pseudomonadati</taxon>
        <taxon>Pseudomonadota</taxon>
        <taxon>Alphaproteobacteria</taxon>
        <taxon>Hyphomicrobiales</taxon>
        <taxon>Segnochrobactraceae</taxon>
        <taxon>Pseudoxanthobacter</taxon>
    </lineage>
</organism>
<evidence type="ECO:0000313" key="2">
    <source>
        <dbReference type="EMBL" id="SHO67486.1"/>
    </source>
</evidence>
<evidence type="ECO:0000313" key="3">
    <source>
        <dbReference type="Proteomes" id="UP000186406"/>
    </source>
</evidence>
<dbReference type="AlphaFoldDB" id="A0A1M7ZS54"/>
<reference evidence="2 3" key="1">
    <citation type="submission" date="2016-12" db="EMBL/GenBank/DDBJ databases">
        <authorList>
            <person name="Song W.-J."/>
            <person name="Kurnit D.M."/>
        </authorList>
    </citation>
    <scope>NUCLEOTIDE SEQUENCE [LARGE SCALE GENOMIC DNA]</scope>
    <source>
        <strain evidence="2 3">DSM 19599</strain>
    </source>
</reference>
<keyword evidence="1" id="KW-0812">Transmembrane</keyword>
<dbReference type="OrthoDB" id="283083at2"/>
<dbReference type="Pfam" id="PF14316">
    <property type="entry name" value="DUF4381"/>
    <property type="match status" value="1"/>
</dbReference>
<evidence type="ECO:0000256" key="1">
    <source>
        <dbReference type="SAM" id="Phobius"/>
    </source>
</evidence>
<dbReference type="STRING" id="1123029.SAMN02745172_04167"/>
<dbReference type="EMBL" id="FRXO01000014">
    <property type="protein sequence ID" value="SHO67486.1"/>
    <property type="molecule type" value="Genomic_DNA"/>
</dbReference>
<keyword evidence="1" id="KW-0472">Membrane</keyword>
<gene>
    <name evidence="2" type="ORF">SAMN02745172_04167</name>
</gene>
<dbReference type="Proteomes" id="UP000186406">
    <property type="component" value="Unassembled WGS sequence"/>
</dbReference>
<dbReference type="InterPro" id="IPR025489">
    <property type="entry name" value="DUF4381"/>
</dbReference>
<evidence type="ECO:0008006" key="4">
    <source>
        <dbReference type="Google" id="ProtNLM"/>
    </source>
</evidence>
<keyword evidence="3" id="KW-1185">Reference proteome</keyword>
<name>A0A1M7ZS54_9HYPH</name>